<protein>
    <recommendedName>
        <fullName evidence="5">Ribonuclease VapC</fullName>
        <shortName evidence="5">RNase VapC</shortName>
        <ecNumber evidence="5">3.1.-.-</ecNumber>
    </recommendedName>
    <alternativeName>
        <fullName evidence="5">Toxin VapC</fullName>
    </alternativeName>
</protein>
<feature type="binding site" evidence="5">
    <location>
        <position position="6"/>
    </location>
    <ligand>
        <name>Mg(2+)</name>
        <dbReference type="ChEBI" id="CHEBI:18420"/>
    </ligand>
</feature>
<keyword evidence="2 5" id="KW-0540">Nuclease</keyword>
<evidence type="ECO:0000256" key="4">
    <source>
        <dbReference type="ARBA" id="ARBA00022801"/>
    </source>
</evidence>
<evidence type="ECO:0000259" key="6">
    <source>
        <dbReference type="Pfam" id="PF01850"/>
    </source>
</evidence>
<dbReference type="RefSeq" id="WP_165024666.1">
    <property type="nucleotide sequence ID" value="NZ_JAAKZF010000004.1"/>
</dbReference>
<name>A0A6G4W7H6_9HYPH</name>
<gene>
    <name evidence="5" type="primary">vapC</name>
    <name evidence="7" type="ORF">G6N73_05890</name>
</gene>
<dbReference type="HAMAP" id="MF_00265">
    <property type="entry name" value="VapC_Nob1"/>
    <property type="match status" value="1"/>
</dbReference>
<keyword evidence="3 5" id="KW-0479">Metal-binding</keyword>
<evidence type="ECO:0000256" key="5">
    <source>
        <dbReference type="HAMAP-Rule" id="MF_00265"/>
    </source>
</evidence>
<feature type="binding site" evidence="5">
    <location>
        <position position="106"/>
    </location>
    <ligand>
        <name>Mg(2+)</name>
        <dbReference type="ChEBI" id="CHEBI:18420"/>
    </ligand>
</feature>
<feature type="domain" description="PIN" evidence="6">
    <location>
        <begin position="4"/>
        <end position="130"/>
    </location>
</feature>
<keyword evidence="1 5" id="KW-1277">Toxin-antitoxin system</keyword>
<evidence type="ECO:0000256" key="1">
    <source>
        <dbReference type="ARBA" id="ARBA00022649"/>
    </source>
</evidence>
<dbReference type="SUPFAM" id="SSF88723">
    <property type="entry name" value="PIN domain-like"/>
    <property type="match status" value="1"/>
</dbReference>
<dbReference type="InterPro" id="IPR022907">
    <property type="entry name" value="VapC_family"/>
</dbReference>
<keyword evidence="4 5" id="KW-0378">Hydrolase</keyword>
<keyword evidence="5" id="KW-0460">Magnesium</keyword>
<dbReference type="InterPro" id="IPR002716">
    <property type="entry name" value="PIN_dom"/>
</dbReference>
<keyword evidence="5" id="KW-0800">Toxin</keyword>
<dbReference type="GO" id="GO:0000287">
    <property type="term" value="F:magnesium ion binding"/>
    <property type="evidence" value="ECO:0007669"/>
    <property type="project" value="UniProtKB-UniRule"/>
</dbReference>
<evidence type="ECO:0000256" key="2">
    <source>
        <dbReference type="ARBA" id="ARBA00022722"/>
    </source>
</evidence>
<dbReference type="Pfam" id="PF01850">
    <property type="entry name" value="PIN"/>
    <property type="match status" value="1"/>
</dbReference>
<accession>A0A6G4W7H6</accession>
<dbReference type="CDD" id="cd09874">
    <property type="entry name" value="PIN_MT3492-like"/>
    <property type="match status" value="1"/>
</dbReference>
<dbReference type="InterPro" id="IPR029060">
    <property type="entry name" value="PIN-like_dom_sf"/>
</dbReference>
<organism evidence="7 8">
    <name type="scientific">Allomesorhizobium camelthorni</name>
    <dbReference type="NCBI Taxonomy" id="475069"/>
    <lineage>
        <taxon>Bacteria</taxon>
        <taxon>Pseudomonadati</taxon>
        <taxon>Pseudomonadota</taxon>
        <taxon>Alphaproteobacteria</taxon>
        <taxon>Hyphomicrobiales</taxon>
        <taxon>Phyllobacteriaceae</taxon>
        <taxon>Allomesorhizobium</taxon>
    </lineage>
</organism>
<evidence type="ECO:0000256" key="3">
    <source>
        <dbReference type="ARBA" id="ARBA00022723"/>
    </source>
</evidence>
<comment type="function">
    <text evidence="5">Toxic component of a toxin-antitoxin (TA) system. An RNase.</text>
</comment>
<dbReference type="EMBL" id="JAAKZF010000004">
    <property type="protein sequence ID" value="NGO50711.1"/>
    <property type="molecule type" value="Genomic_DNA"/>
</dbReference>
<dbReference type="GO" id="GO:0090729">
    <property type="term" value="F:toxin activity"/>
    <property type="evidence" value="ECO:0007669"/>
    <property type="project" value="UniProtKB-KW"/>
</dbReference>
<evidence type="ECO:0000313" key="7">
    <source>
        <dbReference type="EMBL" id="NGO50711.1"/>
    </source>
</evidence>
<reference evidence="7 8" key="1">
    <citation type="submission" date="2020-02" db="EMBL/GenBank/DDBJ databases">
        <title>Genome sequence of strain CCNWXJ40-4.</title>
        <authorList>
            <person name="Gao J."/>
            <person name="Sun J."/>
        </authorList>
    </citation>
    <scope>NUCLEOTIDE SEQUENCE [LARGE SCALE GENOMIC DNA]</scope>
    <source>
        <strain evidence="7 8">CCNWXJ 40-4</strain>
    </source>
</reference>
<dbReference type="GO" id="GO:0016787">
    <property type="term" value="F:hydrolase activity"/>
    <property type="evidence" value="ECO:0007669"/>
    <property type="project" value="UniProtKB-KW"/>
</dbReference>
<comment type="cofactor">
    <cofactor evidence="5">
        <name>Mg(2+)</name>
        <dbReference type="ChEBI" id="CHEBI:18420"/>
    </cofactor>
</comment>
<sequence length="141" mass="15306">MTLYFDTSLLVALLTREPRTEEIERWLAAQTPGVGATSNWVVSEFSAALSAKVRAKVLQPFERADSLAAFSRLRRDSLTLFPITEEYFVEAARLADRDVVGLRAGDALHAAIAAANHSTLCTLDRGMAKASIALGIPTIMV</sequence>
<comment type="caution">
    <text evidence="7">The sequence shown here is derived from an EMBL/GenBank/DDBJ whole genome shotgun (WGS) entry which is preliminary data.</text>
</comment>
<dbReference type="Gene3D" id="3.40.50.1010">
    <property type="entry name" value="5'-nuclease"/>
    <property type="match status" value="1"/>
</dbReference>
<comment type="similarity">
    <text evidence="5">Belongs to the PINc/VapC protein family.</text>
</comment>
<dbReference type="EC" id="3.1.-.-" evidence="5"/>
<dbReference type="Proteomes" id="UP001642900">
    <property type="component" value="Unassembled WGS sequence"/>
</dbReference>
<keyword evidence="8" id="KW-1185">Reference proteome</keyword>
<proteinExistence type="inferred from homology"/>
<evidence type="ECO:0000313" key="8">
    <source>
        <dbReference type="Proteomes" id="UP001642900"/>
    </source>
</evidence>
<dbReference type="AlphaFoldDB" id="A0A6G4W7H6"/>
<dbReference type="GO" id="GO:0004540">
    <property type="term" value="F:RNA nuclease activity"/>
    <property type="evidence" value="ECO:0007669"/>
    <property type="project" value="InterPro"/>
</dbReference>